<keyword evidence="2" id="KW-1185">Reference proteome</keyword>
<evidence type="ECO:0000313" key="1">
    <source>
        <dbReference type="EnsemblPlants" id="AVESA.00010b.r2.7DG1358250.2.CDS"/>
    </source>
</evidence>
<dbReference type="Proteomes" id="UP001732700">
    <property type="component" value="Chromosome 7D"/>
</dbReference>
<name>A0ACD6A929_AVESA</name>
<organism evidence="1 2">
    <name type="scientific">Avena sativa</name>
    <name type="common">Oat</name>
    <dbReference type="NCBI Taxonomy" id="4498"/>
    <lineage>
        <taxon>Eukaryota</taxon>
        <taxon>Viridiplantae</taxon>
        <taxon>Streptophyta</taxon>
        <taxon>Embryophyta</taxon>
        <taxon>Tracheophyta</taxon>
        <taxon>Spermatophyta</taxon>
        <taxon>Magnoliopsida</taxon>
        <taxon>Liliopsida</taxon>
        <taxon>Poales</taxon>
        <taxon>Poaceae</taxon>
        <taxon>BOP clade</taxon>
        <taxon>Pooideae</taxon>
        <taxon>Poodae</taxon>
        <taxon>Poeae</taxon>
        <taxon>Poeae Chloroplast Group 1 (Aveneae type)</taxon>
        <taxon>Aveninae</taxon>
        <taxon>Avena</taxon>
    </lineage>
</organism>
<proteinExistence type="predicted"/>
<accession>A0ACD6A929</accession>
<protein>
    <submittedName>
        <fullName evidence="1">Uncharacterized protein</fullName>
    </submittedName>
</protein>
<evidence type="ECO:0000313" key="2">
    <source>
        <dbReference type="Proteomes" id="UP001732700"/>
    </source>
</evidence>
<reference evidence="1" key="2">
    <citation type="submission" date="2025-09" db="UniProtKB">
        <authorList>
            <consortium name="EnsemblPlants"/>
        </authorList>
    </citation>
    <scope>IDENTIFICATION</scope>
</reference>
<sequence length="481" mass="54118">MEMEAAAPLPKKRISGVPGSSEPEEISSHESAAAAAMEAADPHIQQPLPRAEGAEEGVDRISGLPDAVLGDIISILPTREGARTQTLASRWRHLWRSAPLNLDYRDLPAKGDVLIALISQILSSHAGSGRRLLISARHLCHEPATVDAWLRSAALSNLQELEFCCAATRSPALLPAVPSTFRFSSSLRAVTIGQCRLPDGISDTLHFPQLKQLTLEQVRISEGSLHRIIAGCPVLECMLLDSNFGFNFVRICSPTLRTIGVRVGFFRQGFSQFWKMVIEDAPCLERLLQLDLIQHIDLSIISAPNLEIMGCLSYEDYHFSDFQGPRAVFPTVVHTMKTLSIFVYENSVDMVLSFLSCFPCLEKLYMEQKYSPSNNPWRRKHKSHIRSLDIRLKTVVLKYYRGVKSDVNFAMFFVLNAKMLELLRFEVPRCSNDFIASQQRLLQLGRRASRGARFEFTDYTCCRKLDDIKHVQDLSVVDLEW</sequence>
<reference evidence="1" key="1">
    <citation type="submission" date="2021-05" db="EMBL/GenBank/DDBJ databases">
        <authorList>
            <person name="Scholz U."/>
            <person name="Mascher M."/>
            <person name="Fiebig A."/>
        </authorList>
    </citation>
    <scope>NUCLEOTIDE SEQUENCE [LARGE SCALE GENOMIC DNA]</scope>
</reference>
<dbReference type="EnsemblPlants" id="AVESA.00010b.r2.7DG1358250.2">
    <property type="protein sequence ID" value="AVESA.00010b.r2.7DG1358250.2.CDS"/>
    <property type="gene ID" value="AVESA.00010b.r2.7DG1358250"/>
</dbReference>